<evidence type="ECO:0000256" key="3">
    <source>
        <dbReference type="ARBA" id="ARBA00022491"/>
    </source>
</evidence>
<keyword evidence="12" id="KW-1185">Reference proteome</keyword>
<proteinExistence type="inferred from homology"/>
<feature type="region of interest" description="Disordered" evidence="9">
    <location>
        <begin position="1"/>
        <end position="47"/>
    </location>
</feature>
<evidence type="ECO:0000256" key="7">
    <source>
        <dbReference type="ARBA" id="ARBA00024739"/>
    </source>
</evidence>
<evidence type="ECO:0000313" key="12">
    <source>
        <dbReference type="Proteomes" id="UP001139319"/>
    </source>
</evidence>
<dbReference type="InterPro" id="IPR035890">
    <property type="entry name" value="Anti-sigma-28_factor_FlgM_sf"/>
</dbReference>
<dbReference type="InterPro" id="IPR007412">
    <property type="entry name" value="FlgM"/>
</dbReference>
<accession>A0A9X2HX43</accession>
<feature type="domain" description="Anti-sigma-28 factor FlgM C-terminal" evidence="10">
    <location>
        <begin position="45"/>
        <end position="98"/>
    </location>
</feature>
<feature type="compositionally biased region" description="Polar residues" evidence="9">
    <location>
        <begin position="1"/>
        <end position="16"/>
    </location>
</feature>
<dbReference type="GO" id="GO:0044781">
    <property type="term" value="P:bacterial-type flagellum organization"/>
    <property type="evidence" value="ECO:0007669"/>
    <property type="project" value="UniProtKB-KW"/>
</dbReference>
<keyword evidence="5" id="KW-0805">Transcription regulation</keyword>
<protein>
    <recommendedName>
        <fullName evidence="2">Negative regulator of flagellin synthesis</fullName>
    </recommendedName>
    <alternativeName>
        <fullName evidence="8">Anti-sigma-28 factor</fullName>
    </alternativeName>
</protein>
<dbReference type="NCBIfam" id="TIGR03824">
    <property type="entry name" value="FlgM_jcvi"/>
    <property type="match status" value="1"/>
</dbReference>
<dbReference type="Pfam" id="PF04316">
    <property type="entry name" value="FlgM"/>
    <property type="match status" value="1"/>
</dbReference>
<reference evidence="11" key="1">
    <citation type="submission" date="2022-05" db="EMBL/GenBank/DDBJ databases">
        <authorList>
            <person name="Sun H.-N."/>
        </authorList>
    </citation>
    <scope>NUCLEOTIDE SEQUENCE</scope>
    <source>
        <strain evidence="11">HB14</strain>
    </source>
</reference>
<keyword evidence="11" id="KW-0966">Cell projection</keyword>
<dbReference type="InterPro" id="IPR031316">
    <property type="entry name" value="FlgM_C"/>
</dbReference>
<dbReference type="Proteomes" id="UP001139319">
    <property type="component" value="Unassembled WGS sequence"/>
</dbReference>
<dbReference type="RefSeq" id="WP_253966915.1">
    <property type="nucleotide sequence ID" value="NZ_JAMFTH010000001.1"/>
</dbReference>
<comment type="caution">
    <text evidence="11">The sequence shown here is derived from an EMBL/GenBank/DDBJ whole genome shotgun (WGS) entry which is preliminary data.</text>
</comment>
<keyword evidence="6" id="KW-0804">Transcription</keyword>
<dbReference type="AlphaFoldDB" id="A0A9X2HX43"/>
<evidence type="ECO:0000259" key="10">
    <source>
        <dbReference type="Pfam" id="PF04316"/>
    </source>
</evidence>
<evidence type="ECO:0000256" key="1">
    <source>
        <dbReference type="ARBA" id="ARBA00005322"/>
    </source>
</evidence>
<comment type="similarity">
    <text evidence="1">Belongs to the FlgM family.</text>
</comment>
<evidence type="ECO:0000256" key="6">
    <source>
        <dbReference type="ARBA" id="ARBA00023163"/>
    </source>
</evidence>
<name>A0A9X2HX43_9GAMM</name>
<evidence type="ECO:0000256" key="4">
    <source>
        <dbReference type="ARBA" id="ARBA00022795"/>
    </source>
</evidence>
<evidence type="ECO:0000256" key="8">
    <source>
        <dbReference type="ARBA" id="ARBA00030117"/>
    </source>
</evidence>
<comment type="function">
    <text evidence="7">Responsible for the coupling of flagellin expression to flagellar assembly by preventing expression of the flagellin genes when a component of the middle class of proteins is defective. It negatively regulates flagellar genes by inhibiting the activity of FliA by directly binding to FliA.</text>
</comment>
<feature type="compositionally biased region" description="Low complexity" evidence="9">
    <location>
        <begin position="17"/>
        <end position="29"/>
    </location>
</feature>
<sequence>MAIDTSNTVKPGNPLTSRSNGSAAASGRSDTTARGKESATGASPDSVVLSAEAQTMHKLENAIQSASDIDSEKVDAIKQAIAEGRFEINAERLAEAMLAQDELLN</sequence>
<evidence type="ECO:0000256" key="5">
    <source>
        <dbReference type="ARBA" id="ARBA00023015"/>
    </source>
</evidence>
<evidence type="ECO:0000256" key="9">
    <source>
        <dbReference type="SAM" id="MobiDB-lite"/>
    </source>
</evidence>
<evidence type="ECO:0000313" key="11">
    <source>
        <dbReference type="EMBL" id="MCP8898644.1"/>
    </source>
</evidence>
<keyword evidence="11" id="KW-0282">Flagellum</keyword>
<gene>
    <name evidence="11" type="primary">flgM</name>
    <name evidence="11" type="ORF">M6D89_04950</name>
</gene>
<keyword evidence="3" id="KW-0678">Repressor</keyword>
<reference evidence="11" key="2">
    <citation type="submission" date="2023-01" db="EMBL/GenBank/DDBJ databases">
        <title>Gilvimarinus xylanilyticus HB14 isolated from Caulerpa lentillifera aquaculture base in Hainan, China.</title>
        <authorList>
            <person name="Zhang Y.-J."/>
        </authorList>
    </citation>
    <scope>NUCLEOTIDE SEQUENCE</scope>
    <source>
        <strain evidence="11">HB14</strain>
    </source>
</reference>
<dbReference type="SUPFAM" id="SSF101498">
    <property type="entry name" value="Anti-sigma factor FlgM"/>
    <property type="match status" value="1"/>
</dbReference>
<organism evidence="11 12">
    <name type="scientific">Gilvimarinus xylanilyticus</name>
    <dbReference type="NCBI Taxonomy" id="2944139"/>
    <lineage>
        <taxon>Bacteria</taxon>
        <taxon>Pseudomonadati</taxon>
        <taxon>Pseudomonadota</taxon>
        <taxon>Gammaproteobacteria</taxon>
        <taxon>Cellvibrionales</taxon>
        <taxon>Cellvibrionaceae</taxon>
        <taxon>Gilvimarinus</taxon>
    </lineage>
</organism>
<keyword evidence="11" id="KW-0969">Cilium</keyword>
<dbReference type="GO" id="GO:0045892">
    <property type="term" value="P:negative regulation of DNA-templated transcription"/>
    <property type="evidence" value="ECO:0007669"/>
    <property type="project" value="InterPro"/>
</dbReference>
<evidence type="ECO:0000256" key="2">
    <source>
        <dbReference type="ARBA" id="ARBA00017823"/>
    </source>
</evidence>
<keyword evidence="4" id="KW-1005">Bacterial flagellum biogenesis</keyword>
<dbReference type="EMBL" id="JAMFTH010000001">
    <property type="protein sequence ID" value="MCP8898644.1"/>
    <property type="molecule type" value="Genomic_DNA"/>
</dbReference>